<dbReference type="SMART" id="SM00563">
    <property type="entry name" value="PlsC"/>
    <property type="match status" value="1"/>
</dbReference>
<keyword evidence="3 6" id="KW-0012">Acyltransferase</keyword>
<feature type="transmembrane region" description="Helical" evidence="4">
    <location>
        <begin position="12"/>
        <end position="36"/>
    </location>
</feature>
<dbReference type="EMBL" id="MCFG01000058">
    <property type="protein sequence ID" value="ORX84119.1"/>
    <property type="molecule type" value="Genomic_DNA"/>
</dbReference>
<dbReference type="GO" id="GO:0003841">
    <property type="term" value="F:1-acylglycerol-3-phosphate O-acyltransferase activity"/>
    <property type="evidence" value="ECO:0007669"/>
    <property type="project" value="TreeGrafter"/>
</dbReference>
<dbReference type="Proteomes" id="UP000193944">
    <property type="component" value="Unassembled WGS sequence"/>
</dbReference>
<reference evidence="6 7" key="1">
    <citation type="submission" date="2016-08" db="EMBL/GenBank/DDBJ databases">
        <title>A Parts List for Fungal Cellulosomes Revealed by Comparative Genomics.</title>
        <authorList>
            <consortium name="DOE Joint Genome Institute"/>
            <person name="Haitjema C.H."/>
            <person name="Gilmore S.P."/>
            <person name="Henske J.K."/>
            <person name="Solomon K.V."/>
            <person name="De Groot R."/>
            <person name="Kuo A."/>
            <person name="Mondo S.J."/>
            <person name="Salamov A.A."/>
            <person name="Labutti K."/>
            <person name="Zhao Z."/>
            <person name="Chiniquy J."/>
            <person name="Barry K."/>
            <person name="Brewer H.M."/>
            <person name="Purvine S.O."/>
            <person name="Wright A.T."/>
            <person name="Boxma B."/>
            <person name="Van Alen T."/>
            <person name="Hackstein J.H."/>
            <person name="Baker S.E."/>
            <person name="Grigoriev I.V."/>
            <person name="O'Malley M.A."/>
        </authorList>
    </citation>
    <scope>NUCLEOTIDE SEQUENCE [LARGE SCALE GENOMIC DNA]</scope>
    <source>
        <strain evidence="6 7">S4</strain>
    </source>
</reference>
<dbReference type="Pfam" id="PF16076">
    <property type="entry name" value="Acyltransf_C"/>
    <property type="match status" value="1"/>
</dbReference>
<dbReference type="AlphaFoldDB" id="A0A1Y1XEE8"/>
<dbReference type="InterPro" id="IPR032098">
    <property type="entry name" value="Acyltransf_C"/>
</dbReference>
<comment type="caution">
    <text evidence="6">The sequence shown here is derived from an EMBL/GenBank/DDBJ whole genome shotgun (WGS) entry which is preliminary data.</text>
</comment>
<dbReference type="SUPFAM" id="SSF69593">
    <property type="entry name" value="Glycerol-3-phosphate (1)-acyltransferase"/>
    <property type="match status" value="1"/>
</dbReference>
<accession>A0A1Y1XEE8</accession>
<evidence type="ECO:0000256" key="2">
    <source>
        <dbReference type="ARBA" id="ARBA00022679"/>
    </source>
</evidence>
<keyword evidence="4" id="KW-0472">Membrane</keyword>
<sequence length="328" mass="38320">MFENTSRLGRLAFYGGGIFSFCVALNAIQLVTSPLFKINKEKARNLNASLAGSVWLLIQDVFEKKHKGKITYSGDDLPEKENAIVIVNHRSWDDFILVNSVAFRKRTVKSLKYFAKDSLKFLPGFGWGMYLMGQIFVKRNWTSDKKKIDKAFNGIKKDKEPVWIITYLEGTRFTREKLIQSHAFAKERNLPIFNNVLIPRVKGFNASVNAFRNSHVKYVYDFTLAYNHKEKGFGELPSIATILSSDISNYQFHIHIRRIPIESIPENEEEVYQWAIKMFHDKDKLLEDLKQNWTKNIDVISEEKMEWKGLLFELKKLFSRNKDVKYLE</sequence>
<organism evidence="6 7">
    <name type="scientific">Anaeromyces robustus</name>
    <dbReference type="NCBI Taxonomy" id="1754192"/>
    <lineage>
        <taxon>Eukaryota</taxon>
        <taxon>Fungi</taxon>
        <taxon>Fungi incertae sedis</taxon>
        <taxon>Chytridiomycota</taxon>
        <taxon>Chytridiomycota incertae sedis</taxon>
        <taxon>Neocallimastigomycetes</taxon>
        <taxon>Neocallimastigales</taxon>
        <taxon>Neocallimastigaceae</taxon>
        <taxon>Anaeromyces</taxon>
    </lineage>
</organism>
<dbReference type="PANTHER" id="PTHR10983:SF24">
    <property type="entry name" value="1-ACYLGLYCEROL-3-PHOSPHATE O-ACYLTRANSFERASE 3, ISOFORM E-RELATED"/>
    <property type="match status" value="1"/>
</dbReference>
<dbReference type="OrthoDB" id="189226at2759"/>
<reference evidence="6 7" key="2">
    <citation type="submission" date="2016-08" db="EMBL/GenBank/DDBJ databases">
        <title>Pervasive Adenine N6-methylation of Active Genes in Fungi.</title>
        <authorList>
            <consortium name="DOE Joint Genome Institute"/>
            <person name="Mondo S.J."/>
            <person name="Dannebaum R.O."/>
            <person name="Kuo R.C."/>
            <person name="Labutti K."/>
            <person name="Haridas S."/>
            <person name="Kuo A."/>
            <person name="Salamov A."/>
            <person name="Ahrendt S.R."/>
            <person name="Lipzen A."/>
            <person name="Sullivan W."/>
            <person name="Andreopoulos W.B."/>
            <person name="Clum A."/>
            <person name="Lindquist E."/>
            <person name="Daum C."/>
            <person name="Ramamoorthy G.K."/>
            <person name="Gryganskyi A."/>
            <person name="Culley D."/>
            <person name="Magnuson J.K."/>
            <person name="James T.Y."/>
            <person name="O'Malley M.A."/>
            <person name="Stajich J.E."/>
            <person name="Spatafora J.W."/>
            <person name="Visel A."/>
            <person name="Grigoriev I.V."/>
        </authorList>
    </citation>
    <scope>NUCLEOTIDE SEQUENCE [LARGE SCALE GENOMIC DNA]</scope>
    <source>
        <strain evidence="6 7">S4</strain>
    </source>
</reference>
<evidence type="ECO:0000256" key="1">
    <source>
        <dbReference type="ARBA" id="ARBA00008655"/>
    </source>
</evidence>
<evidence type="ECO:0000259" key="5">
    <source>
        <dbReference type="SMART" id="SM00563"/>
    </source>
</evidence>
<dbReference type="PANTHER" id="PTHR10983">
    <property type="entry name" value="1-ACYLGLYCEROL-3-PHOSPHATE ACYLTRANSFERASE-RELATED"/>
    <property type="match status" value="1"/>
</dbReference>
<evidence type="ECO:0000313" key="7">
    <source>
        <dbReference type="Proteomes" id="UP000193944"/>
    </source>
</evidence>
<evidence type="ECO:0000313" key="6">
    <source>
        <dbReference type="EMBL" id="ORX84119.1"/>
    </source>
</evidence>
<dbReference type="STRING" id="1754192.A0A1Y1XEE8"/>
<keyword evidence="7" id="KW-1185">Reference proteome</keyword>
<proteinExistence type="inferred from homology"/>
<gene>
    <name evidence="6" type="ORF">BCR32DRAFT_266526</name>
</gene>
<keyword evidence="4" id="KW-0812">Transmembrane</keyword>
<evidence type="ECO:0000256" key="3">
    <source>
        <dbReference type="ARBA" id="ARBA00023315"/>
    </source>
</evidence>
<comment type="similarity">
    <text evidence="1">Belongs to the 1-acyl-sn-glycerol-3-phosphate acyltransferase family.</text>
</comment>
<dbReference type="CDD" id="cd07990">
    <property type="entry name" value="LPLAT_LCLAT1-like"/>
    <property type="match status" value="1"/>
</dbReference>
<name>A0A1Y1XEE8_9FUNG</name>
<dbReference type="Pfam" id="PF01553">
    <property type="entry name" value="Acyltransferase"/>
    <property type="match status" value="1"/>
</dbReference>
<keyword evidence="2 6" id="KW-0808">Transferase</keyword>
<dbReference type="GO" id="GO:0012505">
    <property type="term" value="C:endomembrane system"/>
    <property type="evidence" value="ECO:0007669"/>
    <property type="project" value="TreeGrafter"/>
</dbReference>
<keyword evidence="4" id="KW-1133">Transmembrane helix</keyword>
<feature type="domain" description="Phospholipid/glycerol acyltransferase" evidence="5">
    <location>
        <begin position="83"/>
        <end position="205"/>
    </location>
</feature>
<dbReference type="InterPro" id="IPR002123">
    <property type="entry name" value="Plipid/glycerol_acylTrfase"/>
</dbReference>
<protein>
    <submittedName>
        <fullName evidence="6">Acyltransferase-domain-containing protein</fullName>
    </submittedName>
</protein>
<evidence type="ECO:0000256" key="4">
    <source>
        <dbReference type="SAM" id="Phobius"/>
    </source>
</evidence>